<dbReference type="PANTHER" id="PTHR19305:SF9">
    <property type="entry name" value="SYNAPTOSOMAL-ASSOCIATED PROTEIN 29"/>
    <property type="match status" value="1"/>
</dbReference>
<dbReference type="OrthoDB" id="18679at2759"/>
<reference evidence="4" key="1">
    <citation type="journal article" date="2020" name="Stud. Mycol.">
        <title>101 Dothideomycetes genomes: a test case for predicting lifestyles and emergence of pathogens.</title>
        <authorList>
            <person name="Haridas S."/>
            <person name="Albert R."/>
            <person name="Binder M."/>
            <person name="Bloem J."/>
            <person name="Labutti K."/>
            <person name="Salamov A."/>
            <person name="Andreopoulos B."/>
            <person name="Baker S."/>
            <person name="Barry K."/>
            <person name="Bills G."/>
            <person name="Bluhm B."/>
            <person name="Cannon C."/>
            <person name="Castanera R."/>
            <person name="Culley D."/>
            <person name="Daum C."/>
            <person name="Ezra D."/>
            <person name="Gonzalez J."/>
            <person name="Henrissat B."/>
            <person name="Kuo A."/>
            <person name="Liang C."/>
            <person name="Lipzen A."/>
            <person name="Lutzoni F."/>
            <person name="Magnuson J."/>
            <person name="Mondo S."/>
            <person name="Nolan M."/>
            <person name="Ohm R."/>
            <person name="Pangilinan J."/>
            <person name="Park H.-J."/>
            <person name="Ramirez L."/>
            <person name="Alfaro M."/>
            <person name="Sun H."/>
            <person name="Tritt A."/>
            <person name="Yoshinaga Y."/>
            <person name="Zwiers L.-H."/>
            <person name="Turgeon B."/>
            <person name="Goodwin S."/>
            <person name="Spatafora J."/>
            <person name="Crous P."/>
            <person name="Grigoriev I."/>
        </authorList>
    </citation>
    <scope>NUCLEOTIDE SEQUENCE</scope>
    <source>
        <strain evidence="4">CBS 121739</strain>
    </source>
</reference>
<evidence type="ECO:0000313" key="5">
    <source>
        <dbReference type="Proteomes" id="UP000799437"/>
    </source>
</evidence>
<name>A0A6A6W4Y3_9PEZI</name>
<dbReference type="Proteomes" id="UP000799437">
    <property type="component" value="Unassembled WGS sequence"/>
</dbReference>
<keyword evidence="5" id="KW-1185">Reference proteome</keyword>
<evidence type="ECO:0000256" key="2">
    <source>
        <dbReference type="SAM" id="MobiDB-lite"/>
    </source>
</evidence>
<gene>
    <name evidence="4" type="ORF">EJ05DRAFT_502114</name>
</gene>
<feature type="domain" description="T-SNARE coiled-coil homology" evidence="3">
    <location>
        <begin position="373"/>
        <end position="435"/>
    </location>
</feature>
<dbReference type="Gene3D" id="1.20.5.110">
    <property type="match status" value="2"/>
</dbReference>
<dbReference type="SUPFAM" id="SSF58038">
    <property type="entry name" value="SNARE fusion complex"/>
    <property type="match status" value="2"/>
</dbReference>
<dbReference type="RefSeq" id="XP_033599068.1">
    <property type="nucleotide sequence ID" value="XM_033747207.1"/>
</dbReference>
<dbReference type="PROSITE" id="PS50192">
    <property type="entry name" value="T_SNARE"/>
    <property type="match status" value="1"/>
</dbReference>
<sequence length="436" mass="47963">MGFFKKKNKGEGKNSPVPETNPYAQDNSSKPDAYQSASTNGYGNLGSAPPPPYTHNNSVNDGGFRTRDNQDYDSSQARDEKSPVPQGGYGGTQYGGNSAYGGGRYGGGHSYGDYPAGTNSYDTTSRLARRAGYGGLGGADIRDDPNREALFGKAPQRDHSANPYASSSNMLAGPTGHAASGVGRSELFGNAADRVQRRQDDLGTGHREYEDNYDGLTEEQKEARDVKRIRQEANAWRGESAQSVKRAVATTDSIKEMAAATRKKIYDQGESLNKSEKIMHAAKYQVEQAGNGIHRLGKLQSVFSIDPATKDISAKQEKHQAEKRAMNEHQHQQTQLKNSQPPKQDTVSHAPKRTPDPKYFVPDEDDSDAERQMAFEEDIDNGLEHMRRGVADIKFLGTDMGREIARQNEHIGKIDEGAHKLNSNIELQRHKLDSFR</sequence>
<proteinExistence type="inferred from homology"/>
<accession>A0A6A6W4Y3</accession>
<dbReference type="AlphaFoldDB" id="A0A6A6W4Y3"/>
<dbReference type="SMART" id="SM00397">
    <property type="entry name" value="t_SNARE"/>
    <property type="match status" value="1"/>
</dbReference>
<feature type="region of interest" description="Disordered" evidence="2">
    <location>
        <begin position="310"/>
        <end position="369"/>
    </location>
</feature>
<protein>
    <recommendedName>
        <fullName evidence="3">t-SNARE coiled-coil homology domain-containing protein</fullName>
    </recommendedName>
</protein>
<feature type="compositionally biased region" description="Polar residues" evidence="2">
    <location>
        <begin position="332"/>
        <end position="347"/>
    </location>
</feature>
<dbReference type="GO" id="GO:0005886">
    <property type="term" value="C:plasma membrane"/>
    <property type="evidence" value="ECO:0007669"/>
    <property type="project" value="TreeGrafter"/>
</dbReference>
<evidence type="ECO:0000313" key="4">
    <source>
        <dbReference type="EMBL" id="KAF2756617.1"/>
    </source>
</evidence>
<feature type="compositionally biased region" description="Basic and acidic residues" evidence="2">
    <location>
        <begin position="310"/>
        <end position="331"/>
    </location>
</feature>
<feature type="region of interest" description="Disordered" evidence="2">
    <location>
        <begin position="1"/>
        <end position="225"/>
    </location>
</feature>
<feature type="compositionally biased region" description="Polar residues" evidence="2">
    <location>
        <begin position="22"/>
        <end position="42"/>
    </location>
</feature>
<dbReference type="InterPro" id="IPR000727">
    <property type="entry name" value="T_SNARE_dom"/>
</dbReference>
<dbReference type="EMBL" id="ML996575">
    <property type="protein sequence ID" value="KAF2756617.1"/>
    <property type="molecule type" value="Genomic_DNA"/>
</dbReference>
<feature type="compositionally biased region" description="Basic and acidic residues" evidence="2">
    <location>
        <begin position="64"/>
        <end position="82"/>
    </location>
</feature>
<dbReference type="PANTHER" id="PTHR19305">
    <property type="entry name" value="SYNAPTOSOMAL ASSOCIATED PROTEIN"/>
    <property type="match status" value="1"/>
</dbReference>
<evidence type="ECO:0000259" key="3">
    <source>
        <dbReference type="PROSITE" id="PS50192"/>
    </source>
</evidence>
<comment type="similarity">
    <text evidence="1">Belongs to the SNAP-25 family.</text>
</comment>
<feature type="compositionally biased region" description="Gly residues" evidence="2">
    <location>
        <begin position="87"/>
        <end position="110"/>
    </location>
</feature>
<dbReference type="GeneID" id="54488261"/>
<organism evidence="4 5">
    <name type="scientific">Pseudovirgaria hyperparasitica</name>
    <dbReference type="NCBI Taxonomy" id="470096"/>
    <lineage>
        <taxon>Eukaryota</taxon>
        <taxon>Fungi</taxon>
        <taxon>Dikarya</taxon>
        <taxon>Ascomycota</taxon>
        <taxon>Pezizomycotina</taxon>
        <taxon>Dothideomycetes</taxon>
        <taxon>Dothideomycetes incertae sedis</taxon>
        <taxon>Acrospermales</taxon>
        <taxon>Acrospermaceae</taxon>
        <taxon>Pseudovirgaria</taxon>
    </lineage>
</organism>
<evidence type="ECO:0000256" key="1">
    <source>
        <dbReference type="ARBA" id="ARBA00009480"/>
    </source>
</evidence>
<feature type="compositionally biased region" description="Basic and acidic residues" evidence="2">
    <location>
        <begin position="194"/>
        <end position="210"/>
    </location>
</feature>